<dbReference type="GO" id="GO:0008448">
    <property type="term" value="F:N-acetylglucosamine-6-phosphate deacetylase activity"/>
    <property type="evidence" value="ECO:0007669"/>
    <property type="project" value="TreeGrafter"/>
</dbReference>
<protein>
    <submittedName>
        <fullName evidence="2">N-acetylglucosamine-6-phosphate deacetylase-like, putative</fullName>
    </submittedName>
</protein>
<dbReference type="SUPFAM" id="SSF51556">
    <property type="entry name" value="Metallo-dependent hydrolases"/>
    <property type="match status" value="1"/>
</dbReference>
<dbReference type="Gene3D" id="3.20.20.140">
    <property type="entry name" value="Metal-dependent hydrolases"/>
    <property type="match status" value="1"/>
</dbReference>
<organism evidence="2 3">
    <name type="scientific">Bodo saltans</name>
    <name type="common">Flagellated protozoan</name>
    <dbReference type="NCBI Taxonomy" id="75058"/>
    <lineage>
        <taxon>Eukaryota</taxon>
        <taxon>Discoba</taxon>
        <taxon>Euglenozoa</taxon>
        <taxon>Kinetoplastea</taxon>
        <taxon>Metakinetoplastina</taxon>
        <taxon>Eubodonida</taxon>
        <taxon>Bodonidae</taxon>
        <taxon>Bodo</taxon>
    </lineage>
</organism>
<sequence>MSGAPSESVNVTIIRGNIVTPKGVLYGGFIEVTGELITLVAASDVPLPTVESKRKQLGDRVALSFSSADSQFVIPGFVDIHNHGVGGCDEVCDHWIYPEVSQKYLARCGTLSTLASVIFSKARPEMTKKVVETIETRVGKVFEDCCVIEGVHAEGPVIADQGGLPPTETEPSLDDFKALCATMPSMKIMTISPSKEARVNYERLKHLLDIGVRPSLGHDRVATEQDILGALKLVKSPEDRMHTTHMCNVMSFHHREPSLINFNLCSRLPRGTKYNGAVPPTLEMIADFIHVHPVVVQSVLSARDPADIAIISDCISSYEPGKRLKYNGRSIAVRAEGGAYLCDPHGRPTKTLAGSTVTLADQFFSLLTHFSLDVTTACLLLATTPAKIARIADRVGSLEVGKRANILLVNGEMNTIQRRMVYGNWVNAEPYRMLRPSPSHL</sequence>
<dbReference type="OrthoDB" id="10264777at2759"/>
<dbReference type="OMA" id="LVNAAMC"/>
<reference evidence="3" key="1">
    <citation type="submission" date="2015-09" db="EMBL/GenBank/DDBJ databases">
        <authorList>
            <consortium name="Pathogen Informatics"/>
        </authorList>
    </citation>
    <scope>NUCLEOTIDE SEQUENCE [LARGE SCALE GENOMIC DNA]</scope>
    <source>
        <strain evidence="3">Lake Konstanz</strain>
    </source>
</reference>
<name>A0A0S4JIK6_BODSA</name>
<dbReference type="GO" id="GO:0006046">
    <property type="term" value="P:N-acetylglucosamine catabolic process"/>
    <property type="evidence" value="ECO:0007669"/>
    <property type="project" value="TreeGrafter"/>
</dbReference>
<dbReference type="AlphaFoldDB" id="A0A0S4JIK6"/>
<dbReference type="InterPro" id="IPR011059">
    <property type="entry name" value="Metal-dep_hydrolase_composite"/>
</dbReference>
<evidence type="ECO:0000313" key="3">
    <source>
        <dbReference type="Proteomes" id="UP000051952"/>
    </source>
</evidence>
<dbReference type="PANTHER" id="PTHR11113:SF15">
    <property type="entry name" value="N-ACETYLGLUCOSAMINE-6-PHOSPHATE DEACETYLASE-LIKE PROTEIN"/>
    <property type="match status" value="1"/>
</dbReference>
<proteinExistence type="predicted"/>
<dbReference type="Proteomes" id="UP000051952">
    <property type="component" value="Unassembled WGS sequence"/>
</dbReference>
<evidence type="ECO:0000256" key="1">
    <source>
        <dbReference type="ARBA" id="ARBA00022801"/>
    </source>
</evidence>
<accession>A0A0S4JIK6</accession>
<dbReference type="PANTHER" id="PTHR11113">
    <property type="entry name" value="N-ACETYLGLUCOSAMINE-6-PHOSPHATE DEACETYLASE"/>
    <property type="match status" value="1"/>
</dbReference>
<dbReference type="Gene3D" id="2.30.40.10">
    <property type="entry name" value="Urease, subunit C, domain 1"/>
    <property type="match status" value="1"/>
</dbReference>
<keyword evidence="1" id="KW-0378">Hydrolase</keyword>
<evidence type="ECO:0000313" key="2">
    <source>
        <dbReference type="EMBL" id="CUG91287.1"/>
    </source>
</evidence>
<dbReference type="InterPro" id="IPR032466">
    <property type="entry name" value="Metal_Hydrolase"/>
</dbReference>
<keyword evidence="3" id="KW-1185">Reference proteome</keyword>
<dbReference type="VEuPathDB" id="TriTrypDB:BSAL_31135"/>
<dbReference type="SUPFAM" id="SSF51338">
    <property type="entry name" value="Composite domain of metallo-dependent hydrolases"/>
    <property type="match status" value="1"/>
</dbReference>
<dbReference type="EMBL" id="CYKH01001902">
    <property type="protein sequence ID" value="CUG91287.1"/>
    <property type="molecule type" value="Genomic_DNA"/>
</dbReference>
<gene>
    <name evidence="2" type="ORF">BSAL_31135</name>
</gene>